<keyword evidence="3" id="KW-1185">Reference proteome</keyword>
<dbReference type="CDD" id="cd20541">
    <property type="entry name" value="CYCLIN_CNTD1"/>
    <property type="match status" value="1"/>
</dbReference>
<evidence type="ECO:0000259" key="1">
    <source>
        <dbReference type="Pfam" id="PF00134"/>
    </source>
</evidence>
<feature type="non-terminal residue" evidence="2">
    <location>
        <position position="345"/>
    </location>
</feature>
<gene>
    <name evidence="2" type="ORF">M513_06893</name>
</gene>
<organism evidence="2 3">
    <name type="scientific">Trichuris suis</name>
    <name type="common">pig whipworm</name>
    <dbReference type="NCBI Taxonomy" id="68888"/>
    <lineage>
        <taxon>Eukaryota</taxon>
        <taxon>Metazoa</taxon>
        <taxon>Ecdysozoa</taxon>
        <taxon>Nematoda</taxon>
        <taxon>Enoplea</taxon>
        <taxon>Dorylaimia</taxon>
        <taxon>Trichinellida</taxon>
        <taxon>Trichuridae</taxon>
        <taxon>Trichuris</taxon>
    </lineage>
</organism>
<reference evidence="2 3" key="1">
    <citation type="journal article" date="2014" name="Nat. Genet.">
        <title>Genome and transcriptome of the porcine whipworm Trichuris suis.</title>
        <authorList>
            <person name="Jex A.R."/>
            <person name="Nejsum P."/>
            <person name="Schwarz E.M."/>
            <person name="Hu L."/>
            <person name="Young N.D."/>
            <person name="Hall R.S."/>
            <person name="Korhonen P.K."/>
            <person name="Liao S."/>
            <person name="Thamsborg S."/>
            <person name="Xia J."/>
            <person name="Xu P."/>
            <person name="Wang S."/>
            <person name="Scheerlinck J.P."/>
            <person name="Hofmann A."/>
            <person name="Sternberg P.W."/>
            <person name="Wang J."/>
            <person name="Gasser R.B."/>
        </authorList>
    </citation>
    <scope>NUCLEOTIDE SEQUENCE [LARGE SCALE GENOMIC DNA]</scope>
    <source>
        <strain evidence="2">DCEP-RM93M</strain>
    </source>
</reference>
<evidence type="ECO:0000313" key="3">
    <source>
        <dbReference type="Proteomes" id="UP000030764"/>
    </source>
</evidence>
<name>A0A085M4N4_9BILA</name>
<protein>
    <recommendedName>
        <fullName evidence="1">Cyclin N-terminal domain-containing protein</fullName>
    </recommendedName>
</protein>
<dbReference type="GO" id="GO:0007131">
    <property type="term" value="P:reciprocal meiotic recombination"/>
    <property type="evidence" value="ECO:0007669"/>
    <property type="project" value="TreeGrafter"/>
</dbReference>
<dbReference type="Gene3D" id="1.10.472.10">
    <property type="entry name" value="Cyclin-like"/>
    <property type="match status" value="1"/>
</dbReference>
<dbReference type="AlphaFoldDB" id="A0A085M4N4"/>
<dbReference type="SUPFAM" id="SSF47954">
    <property type="entry name" value="Cyclin-like"/>
    <property type="match status" value="1"/>
</dbReference>
<dbReference type="PANTHER" id="PTHR21615:SF2">
    <property type="entry name" value="CYCLIN N-TERMINAL DOMAIN-CONTAINING PROTEIN 1"/>
    <property type="match status" value="1"/>
</dbReference>
<dbReference type="InterPro" id="IPR036915">
    <property type="entry name" value="Cyclin-like_sf"/>
</dbReference>
<dbReference type="PANTHER" id="PTHR21615">
    <property type="entry name" value="CYCLIN N-TERMINAL DOMAIN-CONTAINING PROTEIN 1"/>
    <property type="match status" value="1"/>
</dbReference>
<dbReference type="GO" id="GO:0035861">
    <property type="term" value="C:site of double-strand break"/>
    <property type="evidence" value="ECO:0007669"/>
    <property type="project" value="TreeGrafter"/>
</dbReference>
<feature type="domain" description="Cyclin N-terminal" evidence="1">
    <location>
        <begin position="32"/>
        <end position="171"/>
    </location>
</feature>
<dbReference type="Proteomes" id="UP000030764">
    <property type="component" value="Unassembled WGS sequence"/>
</dbReference>
<dbReference type="InterPro" id="IPR006671">
    <property type="entry name" value="Cyclin_N"/>
</dbReference>
<dbReference type="Pfam" id="PF00134">
    <property type="entry name" value="Cyclin_N"/>
    <property type="match status" value="1"/>
</dbReference>
<sequence>MIQNVSCPVQSDVEDLQEYLAILSKDNSKRVTMAKERRINRSFFDQRCVEFIFTVCDRFHFPPDVRYSTVCLFDAFMFAHVSSLWQYVDENCRTEESFLKDWNTVETKLSSQVVLRVLSCVQIISKMSNYSTQLNVSSVKNFLQCMGFCYTEEQILKAELRVLKALDYDVNIQSPLTYLSTLLKLVAADVQMSNFQSIYNICLDILSFVFMKRDEIYDSLLLDPISEQERKHQIVVLEADYMLLACGVITSAVELSADQCNEHSILLSLSNRSSIPVEELKHFRANVKKCVIKSKQTVRTQETTHRRCSPVKFVDLSCLLPTSHTAPEFNLASLPIGRRFLRLFP</sequence>
<proteinExistence type="predicted"/>
<dbReference type="EMBL" id="KL363230">
    <property type="protein sequence ID" value="KFD52180.1"/>
    <property type="molecule type" value="Genomic_DNA"/>
</dbReference>
<accession>A0A085M4N4</accession>
<evidence type="ECO:0000313" key="2">
    <source>
        <dbReference type="EMBL" id="KFD52180.1"/>
    </source>
</evidence>